<dbReference type="GeneID" id="17263266"/>
<proteinExistence type="inferred from homology"/>
<evidence type="ECO:0000313" key="6">
    <source>
        <dbReference type="Proteomes" id="UP000013827"/>
    </source>
</evidence>
<dbReference type="EnsemblProtists" id="EOD17112">
    <property type="protein sequence ID" value="EOD17112"/>
    <property type="gene ID" value="EMIHUDRAFT_244413"/>
</dbReference>
<feature type="domain" description="AB hydrolase-1" evidence="4">
    <location>
        <begin position="62"/>
        <end position="181"/>
    </location>
</feature>
<evidence type="ECO:0000256" key="3">
    <source>
        <dbReference type="SAM" id="SignalP"/>
    </source>
</evidence>
<dbReference type="Gene3D" id="3.40.50.1820">
    <property type="entry name" value="alpha/beta hydrolase"/>
    <property type="match status" value="1"/>
</dbReference>
<reference evidence="6" key="1">
    <citation type="journal article" date="2013" name="Nature">
        <title>Pan genome of the phytoplankton Emiliania underpins its global distribution.</title>
        <authorList>
            <person name="Read B.A."/>
            <person name="Kegel J."/>
            <person name="Klute M.J."/>
            <person name="Kuo A."/>
            <person name="Lefebvre S.C."/>
            <person name="Maumus F."/>
            <person name="Mayer C."/>
            <person name="Miller J."/>
            <person name="Monier A."/>
            <person name="Salamov A."/>
            <person name="Young J."/>
            <person name="Aguilar M."/>
            <person name="Claverie J.M."/>
            <person name="Frickenhaus S."/>
            <person name="Gonzalez K."/>
            <person name="Herman E.K."/>
            <person name="Lin Y.C."/>
            <person name="Napier J."/>
            <person name="Ogata H."/>
            <person name="Sarno A.F."/>
            <person name="Shmutz J."/>
            <person name="Schroeder D."/>
            <person name="de Vargas C."/>
            <person name="Verret F."/>
            <person name="von Dassow P."/>
            <person name="Valentin K."/>
            <person name="Van de Peer Y."/>
            <person name="Wheeler G."/>
            <person name="Dacks J.B."/>
            <person name="Delwiche C.F."/>
            <person name="Dyhrman S.T."/>
            <person name="Glockner G."/>
            <person name="John U."/>
            <person name="Richards T."/>
            <person name="Worden A.Z."/>
            <person name="Zhang X."/>
            <person name="Grigoriev I.V."/>
            <person name="Allen A.E."/>
            <person name="Bidle K."/>
            <person name="Borodovsky M."/>
            <person name="Bowler C."/>
            <person name="Brownlee C."/>
            <person name="Cock J.M."/>
            <person name="Elias M."/>
            <person name="Gladyshev V.N."/>
            <person name="Groth M."/>
            <person name="Guda C."/>
            <person name="Hadaegh A."/>
            <person name="Iglesias-Rodriguez M.D."/>
            <person name="Jenkins J."/>
            <person name="Jones B.M."/>
            <person name="Lawson T."/>
            <person name="Leese F."/>
            <person name="Lindquist E."/>
            <person name="Lobanov A."/>
            <person name="Lomsadze A."/>
            <person name="Malik S.B."/>
            <person name="Marsh M.E."/>
            <person name="Mackinder L."/>
            <person name="Mock T."/>
            <person name="Mueller-Roeber B."/>
            <person name="Pagarete A."/>
            <person name="Parker M."/>
            <person name="Probert I."/>
            <person name="Quesneville H."/>
            <person name="Raines C."/>
            <person name="Rensing S.A."/>
            <person name="Riano-Pachon D.M."/>
            <person name="Richier S."/>
            <person name="Rokitta S."/>
            <person name="Shiraiwa Y."/>
            <person name="Soanes D.M."/>
            <person name="van der Giezen M."/>
            <person name="Wahlund T.M."/>
            <person name="Williams B."/>
            <person name="Wilson W."/>
            <person name="Wolfe G."/>
            <person name="Wurch L.L."/>
        </authorList>
    </citation>
    <scope>NUCLEOTIDE SEQUENCE</scope>
</reference>
<feature type="signal peptide" evidence="3">
    <location>
        <begin position="1"/>
        <end position="15"/>
    </location>
</feature>
<comment type="similarity">
    <text evidence="2">Belongs to the AB hydrolase superfamily. Epoxide hydrolase family.</text>
</comment>
<dbReference type="InterPro" id="IPR000073">
    <property type="entry name" value="AB_hydrolase_1"/>
</dbReference>
<dbReference type="Proteomes" id="UP000013827">
    <property type="component" value="Unassembled WGS sequence"/>
</dbReference>
<dbReference type="eggNOG" id="KOG4178">
    <property type="taxonomic scope" value="Eukaryota"/>
</dbReference>
<dbReference type="OMA" id="IRTSAHW"/>
<dbReference type="InterPro" id="IPR000639">
    <property type="entry name" value="Epox_hydrolase-like"/>
</dbReference>
<reference evidence="5" key="2">
    <citation type="submission" date="2024-10" db="UniProtKB">
        <authorList>
            <consortium name="EnsemblProtists"/>
        </authorList>
    </citation>
    <scope>IDENTIFICATION</scope>
</reference>
<organism evidence="5 6">
    <name type="scientific">Emiliania huxleyi (strain CCMP1516)</name>
    <dbReference type="NCBI Taxonomy" id="280463"/>
    <lineage>
        <taxon>Eukaryota</taxon>
        <taxon>Haptista</taxon>
        <taxon>Haptophyta</taxon>
        <taxon>Prymnesiophyceae</taxon>
        <taxon>Isochrysidales</taxon>
        <taxon>Noelaerhabdaceae</taxon>
        <taxon>Emiliania</taxon>
    </lineage>
</organism>
<dbReference type="HOGENOM" id="CLU_779430_0_0_1"/>
<name>A0A0D3J0S7_EMIH1</name>
<dbReference type="Pfam" id="PF00561">
    <property type="entry name" value="Abhydrolase_1"/>
    <property type="match status" value="1"/>
</dbReference>
<dbReference type="KEGG" id="ehx:EMIHUDRAFT_244413"/>
<dbReference type="AlphaFoldDB" id="A0A0D3J0S7"/>
<sequence length="431" mass="45694">MLSLLPALHLAFGSAYTPSLPSWTQAVLPGCAQGEECGRLALANGLTFNCRFAGPAASVTNVLLLHGFPEFASIYSGLMAQMASKGWRSLACNQRGYSEGASPATVDAYSYYHLADDAYAMAEAAGFTHDGGKFHLIGHDHGGFLSWFMAQPTVYGNHLHSLTSLSSPHPMPFSEALFGANADEEQVVASQYLTMFCLDDSASLHNDFWYLALGATAGSDLGFAFGDATTFQLALFWYTTVFLLDGIVAMPPVLSAEQILAVDPAAESVAALRGLFGTSVPWPSQGFAATDTVGNISVPTLFVCGTADTALLCTRPYALESADYVVDASYTYKQERNAVYDAISIRTSAHWLSQSYVVGCGHDLLSCGGNMTLADETIAAVVQHVGDADEAGGEWATEPSLRCVASTDHGGGEGERDQSPLFLYFAVGNLT</sequence>
<accession>A0A0D3J0S7</accession>
<dbReference type="SUPFAM" id="SSF53474">
    <property type="entry name" value="alpha/beta-Hydrolases"/>
    <property type="match status" value="1"/>
</dbReference>
<dbReference type="PANTHER" id="PTHR43329">
    <property type="entry name" value="EPOXIDE HYDROLASE"/>
    <property type="match status" value="1"/>
</dbReference>
<evidence type="ECO:0000256" key="1">
    <source>
        <dbReference type="ARBA" id="ARBA00022801"/>
    </source>
</evidence>
<keyword evidence="3" id="KW-0732">Signal</keyword>
<evidence type="ECO:0000259" key="4">
    <source>
        <dbReference type="Pfam" id="PF00561"/>
    </source>
</evidence>
<dbReference type="PRINTS" id="PR00412">
    <property type="entry name" value="EPOXHYDRLASE"/>
</dbReference>
<dbReference type="GO" id="GO:0016787">
    <property type="term" value="F:hydrolase activity"/>
    <property type="evidence" value="ECO:0007669"/>
    <property type="project" value="UniProtKB-KW"/>
</dbReference>
<dbReference type="PaxDb" id="2903-EOD17112"/>
<evidence type="ECO:0000313" key="5">
    <source>
        <dbReference type="EnsemblProtists" id="EOD17112"/>
    </source>
</evidence>
<protein>
    <recommendedName>
        <fullName evidence="4">AB hydrolase-1 domain-containing protein</fullName>
    </recommendedName>
</protein>
<keyword evidence="6" id="KW-1185">Reference proteome</keyword>
<feature type="chain" id="PRO_5044205831" description="AB hydrolase-1 domain-containing protein" evidence="3">
    <location>
        <begin position="16"/>
        <end position="431"/>
    </location>
</feature>
<dbReference type="RefSeq" id="XP_005769541.1">
    <property type="nucleotide sequence ID" value="XM_005769484.1"/>
</dbReference>
<evidence type="ECO:0000256" key="2">
    <source>
        <dbReference type="ARBA" id="ARBA00038334"/>
    </source>
</evidence>
<keyword evidence="1" id="KW-0378">Hydrolase</keyword>
<dbReference type="InterPro" id="IPR029058">
    <property type="entry name" value="AB_hydrolase_fold"/>
</dbReference>
<dbReference type="STRING" id="2903.R1C4M2"/>